<keyword evidence="3" id="KW-1185">Reference proteome</keyword>
<dbReference type="InParanoid" id="F0XRA7"/>
<sequence>MEAVIPSYACKINGRDLKKAANKRVDSPITPPFRDGQEMESLLSAISERASPFPFDEESNAGKHRLADYSQKSPAKPIAPDEAAKTPSDDTGDKVEVSKTQQTVAPSDTKEGSSTGVTPDAENNGPAEKGDHGEKNGNKPEPPLPSNIPARPPSTKSRNASLSRADGRTPIGGHSRSSSLSRMSIPIAASPSLFYREPFHKLWHSESPIYVPPGGVTKEDQPTRPESGKEMVEIRSRNPSITRPLFACMAAGPSNSHPLEFSSRSVSRGRQPLAKAKATEGDVAALVNTRTSRATGSADRGRQASNNRSIVSRGAISTTSSASWLFETPPLRTQPGLDPDDEIIAMISLISRSCPVHNHSQVQTQAQGNQPGGSTTTATSNAGELAPHIPVVGGAEDSIYEVFLPPNIRELVNSLPSSDSRNQATLRGLELARNRESPKFDPPTPTAMQYDVSLKDEKNIRRVSSV</sequence>
<evidence type="ECO:0000313" key="3">
    <source>
        <dbReference type="Proteomes" id="UP000007796"/>
    </source>
</evidence>
<dbReference type="GeneID" id="25974773"/>
<name>F0XRA7_GROCL</name>
<feature type="compositionally biased region" description="Basic and acidic residues" evidence="1">
    <location>
        <begin position="82"/>
        <end position="97"/>
    </location>
</feature>
<dbReference type="EMBL" id="GL629807">
    <property type="protein sequence ID" value="EFW99867.1"/>
    <property type="molecule type" value="Genomic_DNA"/>
</dbReference>
<proteinExistence type="predicted"/>
<dbReference type="AlphaFoldDB" id="F0XRA7"/>
<dbReference type="RefSeq" id="XP_014169282.1">
    <property type="nucleotide sequence ID" value="XM_014313807.1"/>
</dbReference>
<feature type="compositionally biased region" description="Basic and acidic residues" evidence="1">
    <location>
        <begin position="128"/>
        <end position="138"/>
    </location>
</feature>
<feature type="compositionally biased region" description="Pro residues" evidence="1">
    <location>
        <begin position="140"/>
        <end position="152"/>
    </location>
</feature>
<feature type="compositionally biased region" description="Polar residues" evidence="1">
    <location>
        <begin position="358"/>
        <end position="369"/>
    </location>
</feature>
<accession>F0XRA7</accession>
<feature type="compositionally biased region" description="Low complexity" evidence="1">
    <location>
        <begin position="372"/>
        <end position="381"/>
    </location>
</feature>
<feature type="region of interest" description="Disordered" evidence="1">
    <location>
        <begin position="414"/>
        <end position="466"/>
    </location>
</feature>
<feature type="region of interest" description="Disordered" evidence="1">
    <location>
        <begin position="209"/>
        <end position="238"/>
    </location>
</feature>
<feature type="region of interest" description="Disordered" evidence="1">
    <location>
        <begin position="289"/>
        <end position="313"/>
    </location>
</feature>
<dbReference type="Proteomes" id="UP000007796">
    <property type="component" value="Unassembled WGS sequence"/>
</dbReference>
<feature type="compositionally biased region" description="Polar residues" evidence="1">
    <location>
        <begin position="414"/>
        <end position="425"/>
    </location>
</feature>
<dbReference type="HOGENOM" id="CLU_586658_0_0_1"/>
<feature type="compositionally biased region" description="Polar residues" evidence="1">
    <location>
        <begin position="98"/>
        <end position="117"/>
    </location>
</feature>
<feature type="compositionally biased region" description="Basic and acidic residues" evidence="1">
    <location>
        <begin position="430"/>
        <end position="439"/>
    </location>
</feature>
<evidence type="ECO:0000313" key="2">
    <source>
        <dbReference type="EMBL" id="EFW99867.1"/>
    </source>
</evidence>
<gene>
    <name evidence="2" type="ORF">CMQ_185</name>
</gene>
<feature type="region of interest" description="Disordered" evidence="1">
    <location>
        <begin position="20"/>
        <end position="182"/>
    </location>
</feature>
<reference evidence="2 3" key="1">
    <citation type="journal article" date="2011" name="Proc. Natl. Acad. Sci. U.S.A.">
        <title>Genome and transcriptome analyses of the mountain pine beetle-fungal symbiont Grosmannia clavigera, a lodgepole pine pathogen.</title>
        <authorList>
            <person name="DiGuistini S."/>
            <person name="Wang Y."/>
            <person name="Liao N.Y."/>
            <person name="Taylor G."/>
            <person name="Tanguay P."/>
            <person name="Feau N."/>
            <person name="Henrissat B."/>
            <person name="Chan S.K."/>
            <person name="Hesse-Orce U."/>
            <person name="Alamouti S.M."/>
            <person name="Tsui C.K.M."/>
            <person name="Docking R.T."/>
            <person name="Levasseur A."/>
            <person name="Haridas S."/>
            <person name="Robertson G."/>
            <person name="Birol I."/>
            <person name="Holt R.A."/>
            <person name="Marra M.A."/>
            <person name="Hamelin R.C."/>
            <person name="Hirst M."/>
            <person name="Jones S.J.M."/>
            <person name="Bohlmann J."/>
            <person name="Breuil C."/>
        </authorList>
    </citation>
    <scope>NUCLEOTIDE SEQUENCE [LARGE SCALE GENOMIC DNA]</scope>
    <source>
        <strain evidence="3">kw1407 / UAMH 11150</strain>
    </source>
</reference>
<feature type="compositionally biased region" description="Basic and acidic residues" evidence="1">
    <location>
        <begin position="217"/>
        <end position="236"/>
    </location>
</feature>
<feature type="compositionally biased region" description="Polar residues" evidence="1">
    <location>
        <begin position="303"/>
        <end position="313"/>
    </location>
</feature>
<protein>
    <submittedName>
        <fullName evidence="2">Uncharacterized protein</fullName>
    </submittedName>
</protein>
<feature type="region of interest" description="Disordered" evidence="1">
    <location>
        <begin position="358"/>
        <end position="381"/>
    </location>
</feature>
<organism evidence="3">
    <name type="scientific">Grosmannia clavigera (strain kw1407 / UAMH 11150)</name>
    <name type="common">Blue stain fungus</name>
    <name type="synonym">Graphiocladiella clavigera</name>
    <dbReference type="NCBI Taxonomy" id="655863"/>
    <lineage>
        <taxon>Eukaryota</taxon>
        <taxon>Fungi</taxon>
        <taxon>Dikarya</taxon>
        <taxon>Ascomycota</taxon>
        <taxon>Pezizomycotina</taxon>
        <taxon>Sordariomycetes</taxon>
        <taxon>Sordariomycetidae</taxon>
        <taxon>Ophiostomatales</taxon>
        <taxon>Ophiostomataceae</taxon>
        <taxon>Leptographium</taxon>
    </lineage>
</organism>
<evidence type="ECO:0000256" key="1">
    <source>
        <dbReference type="SAM" id="MobiDB-lite"/>
    </source>
</evidence>